<name>A0ABM9IA61_9BACT</name>
<dbReference type="EMBL" id="OX458932">
    <property type="protein sequence ID" value="CAI9084533.1"/>
    <property type="molecule type" value="Genomic_DNA"/>
</dbReference>
<evidence type="ECO:0000313" key="2">
    <source>
        <dbReference type="Proteomes" id="UP001161497"/>
    </source>
</evidence>
<sequence>MKLELGKRPQSPALPDKHYGIHPGLASIALNRLITAVVAG</sequence>
<dbReference type="RefSeq" id="WP_009058052.1">
    <property type="nucleotide sequence ID" value="NZ_JAHXRZ010000003.1"/>
</dbReference>
<gene>
    <name evidence="1" type="ORF">MFUM_0126</name>
</gene>
<protein>
    <submittedName>
        <fullName evidence="1">Uncharacterized protein</fullName>
    </submittedName>
</protein>
<proteinExistence type="predicted"/>
<organism evidence="1 2">
    <name type="scientific">Candidatus Methylacidiphilum fumarolicum</name>
    <dbReference type="NCBI Taxonomy" id="591154"/>
    <lineage>
        <taxon>Bacteria</taxon>
        <taxon>Pseudomonadati</taxon>
        <taxon>Verrucomicrobiota</taxon>
        <taxon>Methylacidiphilae</taxon>
        <taxon>Methylacidiphilales</taxon>
        <taxon>Methylacidiphilaceae</taxon>
        <taxon>Methylacidiphilum (ex Ratnadevi et al. 2023)</taxon>
    </lineage>
</organism>
<reference evidence="1" key="1">
    <citation type="submission" date="2023-03" db="EMBL/GenBank/DDBJ databases">
        <authorList>
            <person name="Cremers G."/>
            <person name="Picone N."/>
        </authorList>
    </citation>
    <scope>NUCLEOTIDE SEQUENCE</scope>
    <source>
        <strain evidence="1">Sample_alias</strain>
    </source>
</reference>
<evidence type="ECO:0000313" key="1">
    <source>
        <dbReference type="EMBL" id="CAI9084533.1"/>
    </source>
</evidence>
<dbReference type="Proteomes" id="UP001161497">
    <property type="component" value="Chromosome"/>
</dbReference>
<accession>A0ABM9IA61</accession>
<keyword evidence="2" id="KW-1185">Reference proteome</keyword>